<dbReference type="AlphaFoldDB" id="A0A0C3JKF4"/>
<reference evidence="2" key="2">
    <citation type="submission" date="2015-01" db="EMBL/GenBank/DDBJ databases">
        <title>Evolutionary Origins and Diversification of the Mycorrhizal Mutualists.</title>
        <authorList>
            <consortium name="DOE Joint Genome Institute"/>
            <consortium name="Mycorrhizal Genomics Consortium"/>
            <person name="Kohler A."/>
            <person name="Kuo A."/>
            <person name="Nagy L.G."/>
            <person name="Floudas D."/>
            <person name="Copeland A."/>
            <person name="Barry K.W."/>
            <person name="Cichocki N."/>
            <person name="Veneault-Fourrey C."/>
            <person name="LaButti K."/>
            <person name="Lindquist E.A."/>
            <person name="Lipzen A."/>
            <person name="Lundell T."/>
            <person name="Morin E."/>
            <person name="Murat C."/>
            <person name="Riley R."/>
            <person name="Ohm R."/>
            <person name="Sun H."/>
            <person name="Tunlid A."/>
            <person name="Henrissat B."/>
            <person name="Grigoriev I.V."/>
            <person name="Hibbett D.S."/>
            <person name="Martin F."/>
        </authorList>
    </citation>
    <scope>NUCLEOTIDE SEQUENCE [LARGE SCALE GENOMIC DNA]</scope>
    <source>
        <strain evidence="2">Marx 270</strain>
    </source>
</reference>
<accession>A0A0C3JKF4</accession>
<evidence type="ECO:0000313" key="1">
    <source>
        <dbReference type="EMBL" id="KIO09623.1"/>
    </source>
</evidence>
<dbReference type="Proteomes" id="UP000054217">
    <property type="component" value="Unassembled WGS sequence"/>
</dbReference>
<sequence length="115" mass="13656">MTREEALKIFESHRRQWEKIQSRESLIWEDFPWPMFKTPSNPEDLTTAAIHNYVLSPFQPQDRSQKDRIKELIRRWHPDRFGRILSKVKASDREKVDEGGGSVVRVLNDLLHSSE</sequence>
<protein>
    <submittedName>
        <fullName evidence="1">Uncharacterized protein</fullName>
    </submittedName>
</protein>
<dbReference type="EMBL" id="KN831954">
    <property type="protein sequence ID" value="KIO09623.1"/>
    <property type="molecule type" value="Genomic_DNA"/>
</dbReference>
<dbReference type="InParanoid" id="A0A0C3JKF4"/>
<organism evidence="1 2">
    <name type="scientific">Pisolithus tinctorius Marx 270</name>
    <dbReference type="NCBI Taxonomy" id="870435"/>
    <lineage>
        <taxon>Eukaryota</taxon>
        <taxon>Fungi</taxon>
        <taxon>Dikarya</taxon>
        <taxon>Basidiomycota</taxon>
        <taxon>Agaricomycotina</taxon>
        <taxon>Agaricomycetes</taxon>
        <taxon>Agaricomycetidae</taxon>
        <taxon>Boletales</taxon>
        <taxon>Sclerodermatineae</taxon>
        <taxon>Pisolithaceae</taxon>
        <taxon>Pisolithus</taxon>
    </lineage>
</organism>
<dbReference type="OrthoDB" id="412109at2759"/>
<reference evidence="1 2" key="1">
    <citation type="submission" date="2014-04" db="EMBL/GenBank/DDBJ databases">
        <authorList>
            <consortium name="DOE Joint Genome Institute"/>
            <person name="Kuo A."/>
            <person name="Kohler A."/>
            <person name="Costa M.D."/>
            <person name="Nagy L.G."/>
            <person name="Floudas D."/>
            <person name="Copeland A."/>
            <person name="Barry K.W."/>
            <person name="Cichocki N."/>
            <person name="Veneault-Fourrey C."/>
            <person name="LaButti K."/>
            <person name="Lindquist E.A."/>
            <person name="Lipzen A."/>
            <person name="Lundell T."/>
            <person name="Morin E."/>
            <person name="Murat C."/>
            <person name="Sun H."/>
            <person name="Tunlid A."/>
            <person name="Henrissat B."/>
            <person name="Grigoriev I.V."/>
            <person name="Hibbett D.S."/>
            <person name="Martin F."/>
            <person name="Nordberg H.P."/>
            <person name="Cantor M.N."/>
            <person name="Hua S.X."/>
        </authorList>
    </citation>
    <scope>NUCLEOTIDE SEQUENCE [LARGE SCALE GENOMIC DNA]</scope>
    <source>
        <strain evidence="1 2">Marx 270</strain>
    </source>
</reference>
<dbReference type="STRING" id="870435.A0A0C3JKF4"/>
<evidence type="ECO:0000313" key="2">
    <source>
        <dbReference type="Proteomes" id="UP000054217"/>
    </source>
</evidence>
<keyword evidence="2" id="KW-1185">Reference proteome</keyword>
<dbReference type="HOGENOM" id="CLU_074404_2_0_1"/>
<gene>
    <name evidence="1" type="ORF">M404DRAFT_131577</name>
</gene>
<proteinExistence type="predicted"/>
<name>A0A0C3JKF4_PISTI</name>